<evidence type="ECO:0000313" key="4">
    <source>
        <dbReference type="EMBL" id="PWN45639.1"/>
    </source>
</evidence>
<dbReference type="InterPro" id="IPR003347">
    <property type="entry name" value="JmjC_dom"/>
</dbReference>
<evidence type="ECO:0000256" key="1">
    <source>
        <dbReference type="SAM" id="MobiDB-lite"/>
    </source>
</evidence>
<dbReference type="GeneID" id="37034741"/>
<feature type="domain" description="F-box" evidence="2">
    <location>
        <begin position="84"/>
        <end position="130"/>
    </location>
</feature>
<feature type="region of interest" description="Disordered" evidence="1">
    <location>
        <begin position="552"/>
        <end position="577"/>
    </location>
</feature>
<keyword evidence="5" id="KW-1185">Reference proteome</keyword>
<dbReference type="Gene3D" id="2.60.120.650">
    <property type="entry name" value="Cupin"/>
    <property type="match status" value="1"/>
</dbReference>
<gene>
    <name evidence="4" type="ORF">IE81DRAFT_319927</name>
</gene>
<dbReference type="SMART" id="SM00558">
    <property type="entry name" value="JmjC"/>
    <property type="match status" value="1"/>
</dbReference>
<dbReference type="SUPFAM" id="SSF81383">
    <property type="entry name" value="F-box domain"/>
    <property type="match status" value="1"/>
</dbReference>
<dbReference type="EMBL" id="KZ819354">
    <property type="protein sequence ID" value="PWN45639.1"/>
    <property type="molecule type" value="Genomic_DNA"/>
</dbReference>
<dbReference type="InterPro" id="IPR036047">
    <property type="entry name" value="F-box-like_dom_sf"/>
</dbReference>
<dbReference type="InterPro" id="IPR001810">
    <property type="entry name" value="F-box_dom"/>
</dbReference>
<name>A0A316W721_9BASI</name>
<dbReference type="Proteomes" id="UP000245783">
    <property type="component" value="Unassembled WGS sequence"/>
</dbReference>
<sequence>MPVSTATAAGTGPGVARATPKSVRIQEPELEKEQRSTAGVSRPYKRRKRDALQSQHISPHPAGIRPSANAIFDPDHAKFRSSSLGHLSALPDELLLHTLGFLTSAELARLCRVSRALAAYAGHDGSWRERTLADSQGGFVSEWAGNWRRTYARVVGKQQALPPLSSPPRADGLYSDVLYNQWRLANTRFTLQDGCSIDTLPHGTSFERFDQEYAAQRPAIFKDATQGWRAAGWTLEQLCDNAGEEPLQAEAMRANRRTYLDYAANQGAQRYDLSDPKNMVPDESPLYLFDAQLPARIEDNWRVPHLLGLRHEQNGQAVGTWDHDLFGLLGLRRPDYRWVIAGPERSGSGWHKDPNATSAWNAVLSGTKYWLFLPPHVTPPGVYVSADEADVTAPLSIAEWAIDFLNRTRTLHGPQGDGSLQEGRCEAGDAVYVPAGWWHLVVNITESVAFTQNLVSRRELAGVLDFMQSRPEQVSGFKPMTGAADGAAGNDDDDDNECAPANLFRDFCDALKDYDAPLLQEALQEVDKRRKVREGRRVARERNGSGWWARMKAQEAAESGRASEQDPQADAATSSSITASTGFAFDLLGQDAEEIGELPW</sequence>
<dbReference type="SUPFAM" id="SSF51197">
    <property type="entry name" value="Clavaminate synthase-like"/>
    <property type="match status" value="1"/>
</dbReference>
<dbReference type="RefSeq" id="XP_025372799.1">
    <property type="nucleotide sequence ID" value="XM_025512871.1"/>
</dbReference>
<reference evidence="4 5" key="1">
    <citation type="journal article" date="2018" name="Mol. Biol. Evol.">
        <title>Broad Genomic Sampling Reveals a Smut Pathogenic Ancestry of the Fungal Clade Ustilaginomycotina.</title>
        <authorList>
            <person name="Kijpornyongpan T."/>
            <person name="Mondo S.J."/>
            <person name="Barry K."/>
            <person name="Sandor L."/>
            <person name="Lee J."/>
            <person name="Lipzen A."/>
            <person name="Pangilinan J."/>
            <person name="LaButti K."/>
            <person name="Hainaut M."/>
            <person name="Henrissat B."/>
            <person name="Grigoriev I.V."/>
            <person name="Spatafora J.W."/>
            <person name="Aime M.C."/>
        </authorList>
    </citation>
    <scope>NUCLEOTIDE SEQUENCE [LARGE SCALE GENOMIC DNA]</scope>
    <source>
        <strain evidence="4 5">MCA 4658</strain>
    </source>
</reference>
<dbReference type="PROSITE" id="PS50181">
    <property type="entry name" value="FBOX"/>
    <property type="match status" value="1"/>
</dbReference>
<dbReference type="InterPro" id="IPR041667">
    <property type="entry name" value="Cupin_8"/>
</dbReference>
<dbReference type="PANTHER" id="PTHR12480">
    <property type="entry name" value="ARGININE DEMETHYLASE AND LYSYL-HYDROXYLASE JMJD"/>
    <property type="match status" value="1"/>
</dbReference>
<feature type="compositionally biased region" description="Low complexity" evidence="1">
    <location>
        <begin position="1"/>
        <end position="19"/>
    </location>
</feature>
<dbReference type="STRING" id="1522189.A0A316W721"/>
<dbReference type="AlphaFoldDB" id="A0A316W721"/>
<proteinExistence type="predicted"/>
<dbReference type="InterPro" id="IPR050910">
    <property type="entry name" value="JMJD6_ArgDemeth/LysHydrox"/>
</dbReference>
<organism evidence="4 5">
    <name type="scientific">Ceraceosorus guamensis</name>
    <dbReference type="NCBI Taxonomy" id="1522189"/>
    <lineage>
        <taxon>Eukaryota</taxon>
        <taxon>Fungi</taxon>
        <taxon>Dikarya</taxon>
        <taxon>Basidiomycota</taxon>
        <taxon>Ustilaginomycotina</taxon>
        <taxon>Exobasidiomycetes</taxon>
        <taxon>Ceraceosorales</taxon>
        <taxon>Ceraceosoraceae</taxon>
        <taxon>Ceraceosorus</taxon>
    </lineage>
</organism>
<evidence type="ECO:0000259" key="3">
    <source>
        <dbReference type="PROSITE" id="PS51184"/>
    </source>
</evidence>
<dbReference type="Pfam" id="PF12937">
    <property type="entry name" value="F-box-like"/>
    <property type="match status" value="1"/>
</dbReference>
<accession>A0A316W721</accession>
<feature type="domain" description="JmjC" evidence="3">
    <location>
        <begin position="282"/>
        <end position="471"/>
    </location>
</feature>
<evidence type="ECO:0000313" key="5">
    <source>
        <dbReference type="Proteomes" id="UP000245783"/>
    </source>
</evidence>
<dbReference type="PROSITE" id="PS51184">
    <property type="entry name" value="JMJC"/>
    <property type="match status" value="1"/>
</dbReference>
<dbReference type="Pfam" id="PF13621">
    <property type="entry name" value="Cupin_8"/>
    <property type="match status" value="1"/>
</dbReference>
<feature type="region of interest" description="Disordered" evidence="1">
    <location>
        <begin position="1"/>
        <end position="68"/>
    </location>
</feature>
<dbReference type="PANTHER" id="PTHR12480:SF21">
    <property type="entry name" value="JMJC DOMAIN-CONTAINING PROTEIN 8"/>
    <property type="match status" value="1"/>
</dbReference>
<dbReference type="GO" id="GO:0005634">
    <property type="term" value="C:nucleus"/>
    <property type="evidence" value="ECO:0007669"/>
    <property type="project" value="TreeGrafter"/>
</dbReference>
<dbReference type="OrthoDB" id="424465at2759"/>
<protein>
    <submittedName>
        <fullName evidence="4">Clavaminate synthase-like protein</fullName>
    </submittedName>
</protein>
<dbReference type="Gene3D" id="1.20.1280.50">
    <property type="match status" value="1"/>
</dbReference>
<dbReference type="InParanoid" id="A0A316W721"/>
<dbReference type="GO" id="GO:0000987">
    <property type="term" value="F:cis-regulatory region sequence-specific DNA binding"/>
    <property type="evidence" value="ECO:0007669"/>
    <property type="project" value="TreeGrafter"/>
</dbReference>
<evidence type="ECO:0000259" key="2">
    <source>
        <dbReference type="PROSITE" id="PS50181"/>
    </source>
</evidence>
<feature type="compositionally biased region" description="Basic and acidic residues" evidence="1">
    <location>
        <begin position="24"/>
        <end position="35"/>
    </location>
</feature>